<keyword evidence="4" id="KW-1185">Reference proteome</keyword>
<dbReference type="SUPFAM" id="SSF54001">
    <property type="entry name" value="Cysteine proteinases"/>
    <property type="match status" value="1"/>
</dbReference>
<name>A0A2G8JS24_STIJA</name>
<dbReference type="AlphaFoldDB" id="A0A2G8JS24"/>
<dbReference type="OrthoDB" id="10472012at2759"/>
<dbReference type="EC" id="2.3.1.5" evidence="2"/>
<dbReference type="EMBL" id="MRZV01001344">
    <property type="protein sequence ID" value="PIK38571.1"/>
    <property type="molecule type" value="Genomic_DNA"/>
</dbReference>
<protein>
    <recommendedName>
        <fullName evidence="2">arylamine N-acetyltransferase</fullName>
        <ecNumber evidence="2">2.3.1.5</ecNumber>
    </recommendedName>
</protein>
<organism evidence="3 4">
    <name type="scientific">Stichopus japonicus</name>
    <name type="common">Sea cucumber</name>
    <dbReference type="NCBI Taxonomy" id="307972"/>
    <lineage>
        <taxon>Eukaryota</taxon>
        <taxon>Metazoa</taxon>
        <taxon>Echinodermata</taxon>
        <taxon>Eleutherozoa</taxon>
        <taxon>Echinozoa</taxon>
        <taxon>Holothuroidea</taxon>
        <taxon>Aspidochirotacea</taxon>
        <taxon>Aspidochirotida</taxon>
        <taxon>Stichopodidae</taxon>
        <taxon>Apostichopus</taxon>
    </lineage>
</organism>
<evidence type="ECO:0000313" key="4">
    <source>
        <dbReference type="Proteomes" id="UP000230750"/>
    </source>
</evidence>
<dbReference type="GO" id="GO:0004060">
    <property type="term" value="F:arylamine N-acetyltransferase activity"/>
    <property type="evidence" value="ECO:0007669"/>
    <property type="project" value="UniProtKB-EC"/>
</dbReference>
<comment type="similarity">
    <text evidence="1">Belongs to the arylamine N-acetyltransferase family.</text>
</comment>
<dbReference type="InterPro" id="IPR053710">
    <property type="entry name" value="Arylamine_NAT_domain_sf"/>
</dbReference>
<accession>A0A2G8JS24</accession>
<dbReference type="Proteomes" id="UP000230750">
    <property type="component" value="Unassembled WGS sequence"/>
</dbReference>
<dbReference type="Gene3D" id="3.30.2140.20">
    <property type="match status" value="1"/>
</dbReference>
<evidence type="ECO:0000256" key="1">
    <source>
        <dbReference type="ARBA" id="ARBA00006547"/>
    </source>
</evidence>
<proteinExistence type="inferred from homology"/>
<dbReference type="InterPro" id="IPR038765">
    <property type="entry name" value="Papain-like_cys_pep_sf"/>
</dbReference>
<reference evidence="3 4" key="1">
    <citation type="journal article" date="2017" name="PLoS Biol.">
        <title>The sea cucumber genome provides insights into morphological evolution and visceral regeneration.</title>
        <authorList>
            <person name="Zhang X."/>
            <person name="Sun L."/>
            <person name="Yuan J."/>
            <person name="Sun Y."/>
            <person name="Gao Y."/>
            <person name="Zhang L."/>
            <person name="Li S."/>
            <person name="Dai H."/>
            <person name="Hamel J.F."/>
            <person name="Liu C."/>
            <person name="Yu Y."/>
            <person name="Liu S."/>
            <person name="Lin W."/>
            <person name="Guo K."/>
            <person name="Jin S."/>
            <person name="Xu P."/>
            <person name="Storey K.B."/>
            <person name="Huan P."/>
            <person name="Zhang T."/>
            <person name="Zhou Y."/>
            <person name="Zhang J."/>
            <person name="Lin C."/>
            <person name="Li X."/>
            <person name="Xing L."/>
            <person name="Huo D."/>
            <person name="Sun M."/>
            <person name="Wang L."/>
            <person name="Mercier A."/>
            <person name="Li F."/>
            <person name="Yang H."/>
            <person name="Xiang J."/>
        </authorList>
    </citation>
    <scope>NUCLEOTIDE SEQUENCE [LARGE SCALE GENOMIC DNA]</scope>
    <source>
        <strain evidence="3">Shaxun</strain>
        <tissue evidence="3">Muscle</tissue>
    </source>
</reference>
<sequence length="187" mass="21426">MFQKQGGGCLQINSVTRAVLRQLGYEAYIVSATLPKDRANAYEGHIGLIVKDVTKKGSMHLVEAGTRHPILNPIPLDFKRASPEYQLVGHPIKLFRDSPSIVKLCMPVSKGRDITRDANLYHEDGKMWRGMITYRTLESQDWKYCRRLAEILSKDANIIPDVHREIMIWVFKRSMDGNQRKDVCSVR</sequence>
<gene>
    <name evidence="3" type="ORF">BSL78_24593</name>
</gene>
<evidence type="ECO:0000313" key="3">
    <source>
        <dbReference type="EMBL" id="PIK38571.1"/>
    </source>
</evidence>
<evidence type="ECO:0000256" key="2">
    <source>
        <dbReference type="ARBA" id="ARBA00012701"/>
    </source>
</evidence>
<dbReference type="InterPro" id="IPR001447">
    <property type="entry name" value="Arylamine_N-AcTrfase"/>
</dbReference>
<comment type="caution">
    <text evidence="3">The sequence shown here is derived from an EMBL/GenBank/DDBJ whole genome shotgun (WGS) entry which is preliminary data.</text>
</comment>
<dbReference type="Pfam" id="PF00797">
    <property type="entry name" value="Acetyltransf_2"/>
    <property type="match status" value="1"/>
</dbReference>